<name>A0A368H0N2_ANCCA</name>
<feature type="region of interest" description="Disordered" evidence="1">
    <location>
        <begin position="259"/>
        <end position="287"/>
    </location>
</feature>
<feature type="region of interest" description="Disordered" evidence="1">
    <location>
        <begin position="189"/>
        <end position="236"/>
    </location>
</feature>
<dbReference type="Proteomes" id="UP000252519">
    <property type="component" value="Unassembled WGS sequence"/>
</dbReference>
<accession>A0A368H0N2</accession>
<keyword evidence="3" id="KW-1185">Reference proteome</keyword>
<reference evidence="2 3" key="1">
    <citation type="submission" date="2014-10" db="EMBL/GenBank/DDBJ databases">
        <title>Draft genome of the hookworm Ancylostoma caninum.</title>
        <authorList>
            <person name="Mitreva M."/>
        </authorList>
    </citation>
    <scope>NUCLEOTIDE SEQUENCE [LARGE SCALE GENOMIC DNA]</scope>
    <source>
        <strain evidence="2 3">Baltimore</strain>
    </source>
</reference>
<protein>
    <submittedName>
        <fullName evidence="2">Uncharacterized protein</fullName>
    </submittedName>
</protein>
<gene>
    <name evidence="2" type="ORF">ANCCAN_04589</name>
</gene>
<proteinExistence type="predicted"/>
<comment type="caution">
    <text evidence="2">The sequence shown here is derived from an EMBL/GenBank/DDBJ whole genome shotgun (WGS) entry which is preliminary data.</text>
</comment>
<dbReference type="OrthoDB" id="10395601at2759"/>
<evidence type="ECO:0000256" key="1">
    <source>
        <dbReference type="SAM" id="MobiDB-lite"/>
    </source>
</evidence>
<feature type="region of interest" description="Disordered" evidence="1">
    <location>
        <begin position="66"/>
        <end position="127"/>
    </location>
</feature>
<dbReference type="EMBL" id="JOJR01000035">
    <property type="protein sequence ID" value="RCN49338.1"/>
    <property type="molecule type" value="Genomic_DNA"/>
</dbReference>
<sequence>MYYSQFFICASLTIITYGCSRRRVYGSEKVETTKKDVAAVASNSTSETRETPVEITAKSDRAEWFPQEAPKLELQERRKPSLQEQRKQMAMYEESKGPHAPKPLSMDYFKLKPTTEGGPNGKRAEPPAQIKNVLMKTAIIVTPKSDADKFRSLKNVELKKTQECDWVKERKGPKKHVFVLEPISFLDSENRNEELKRASQDDETINDAPSLARVNISKDSEEMPSSQGQIKAKAEVGEKLPTAKEVSLDESQLYPLQKTMGSQRLEANEILALDKTPYPSSEGRANQ</sequence>
<evidence type="ECO:0000313" key="3">
    <source>
        <dbReference type="Proteomes" id="UP000252519"/>
    </source>
</evidence>
<dbReference type="AlphaFoldDB" id="A0A368H0N2"/>
<organism evidence="2 3">
    <name type="scientific">Ancylostoma caninum</name>
    <name type="common">Dog hookworm</name>
    <dbReference type="NCBI Taxonomy" id="29170"/>
    <lineage>
        <taxon>Eukaryota</taxon>
        <taxon>Metazoa</taxon>
        <taxon>Ecdysozoa</taxon>
        <taxon>Nematoda</taxon>
        <taxon>Chromadorea</taxon>
        <taxon>Rhabditida</taxon>
        <taxon>Rhabditina</taxon>
        <taxon>Rhabditomorpha</taxon>
        <taxon>Strongyloidea</taxon>
        <taxon>Ancylostomatidae</taxon>
        <taxon>Ancylostomatinae</taxon>
        <taxon>Ancylostoma</taxon>
    </lineage>
</organism>
<evidence type="ECO:0000313" key="2">
    <source>
        <dbReference type="EMBL" id="RCN49338.1"/>
    </source>
</evidence>
<feature type="compositionally biased region" description="Basic and acidic residues" evidence="1">
    <location>
        <begin position="70"/>
        <end position="97"/>
    </location>
</feature>
<feature type="compositionally biased region" description="Basic and acidic residues" evidence="1">
    <location>
        <begin position="189"/>
        <end position="200"/>
    </location>
</feature>